<evidence type="ECO:0000256" key="5">
    <source>
        <dbReference type="ARBA" id="ARBA00023239"/>
    </source>
</evidence>
<evidence type="ECO:0000259" key="6">
    <source>
        <dbReference type="Pfam" id="PF01276"/>
    </source>
</evidence>
<dbReference type="SUPFAM" id="SSF55904">
    <property type="entry name" value="Ornithine decarboxylase C-terminal domain"/>
    <property type="match status" value="1"/>
</dbReference>
<protein>
    <submittedName>
        <fullName evidence="8">Lysine decarboxylase</fullName>
    </submittedName>
</protein>
<dbReference type="InterPro" id="IPR015424">
    <property type="entry name" value="PyrdxlP-dep_Trfase"/>
</dbReference>
<organism evidence="8 9">
    <name type="scientific">Staphylococcus auricularis</name>
    <dbReference type="NCBI Taxonomy" id="29379"/>
    <lineage>
        <taxon>Bacteria</taxon>
        <taxon>Bacillati</taxon>
        <taxon>Bacillota</taxon>
        <taxon>Bacilli</taxon>
        <taxon>Bacillales</taxon>
        <taxon>Staphylococcaceae</taxon>
        <taxon>Staphylococcus</taxon>
    </lineage>
</organism>
<keyword evidence="3" id="KW-0210">Decarboxylase</keyword>
<dbReference type="EMBL" id="PZDI01000056">
    <property type="protein sequence ID" value="PTH14175.1"/>
    <property type="molecule type" value="Genomic_DNA"/>
</dbReference>
<reference evidence="8 9" key="1">
    <citation type="journal article" date="2016" name="Front. Microbiol.">
        <title>Comprehensive Phylogenetic Analysis of Bovine Non-aureus Staphylococci Species Based on Whole-Genome Sequencing.</title>
        <authorList>
            <person name="Naushad S."/>
            <person name="Barkema H.W."/>
            <person name="Luby C."/>
            <person name="Condas L.A."/>
            <person name="Nobrega D.B."/>
            <person name="Carson D.A."/>
            <person name="De Buck J."/>
        </authorList>
    </citation>
    <scope>NUCLEOTIDE SEQUENCE [LARGE SCALE GENOMIC DNA]</scope>
    <source>
        <strain evidence="8 9">SNUC 993</strain>
    </source>
</reference>
<keyword evidence="9" id="KW-1185">Reference proteome</keyword>
<dbReference type="Pfam" id="PF03711">
    <property type="entry name" value="OKR_DC_1_C"/>
    <property type="match status" value="1"/>
</dbReference>
<dbReference type="Pfam" id="PF01276">
    <property type="entry name" value="OKR_DC_1"/>
    <property type="match status" value="1"/>
</dbReference>
<gene>
    <name evidence="8" type="ORF">BU607_09300</name>
</gene>
<proteinExistence type="inferred from homology"/>
<feature type="domain" description="Orn/Lys/Arg decarboxylases family 1 pyridoxal-P attachment site" evidence="6">
    <location>
        <begin position="4"/>
        <end position="276"/>
    </location>
</feature>
<sequence length="450" mass="50754">MSQPINNKLNQLIRNEAISMHVPGHKNNTIGDLNQLSLAMDMTEITGLDDLHQPEEIIDESMQQLRKHPDYEAYFLVNGTTSGILAVIHAFKHNSGDYLIARNAHKSVFHALELVQGTAKILPMQLSDTTYQFKTPLTSPFIEYVKKSKLAVFTYPNYYGETFDLASTINELHQQQIPVFIDEAHGAHFGLEGFPASALTMGADYVVQSYHKTLPALTMGSVLFVHKDAPLQEAVKQGLNYFQTSSPSYLIMASLEAAHTFYQNYDSQRFFRKRQQLIEQLNAQYIEVKEVDDPLKLILTVPGYSGFQLQKVFEAQHIYVELADTYHVLWVLPLWHEGDRYPFDLLLKRIAQIDAQPQVSTEQPSMTSMPNSTTVGAYTATTMANSKWVPLAKAQGKILAQHIIPYPPGIPMMFAGEKIGADMLKLLESWSRSNMTVEGLTNNQIKVKDE</sequence>
<comment type="caution">
    <text evidence="8">The sequence shown here is derived from an EMBL/GenBank/DDBJ whole genome shotgun (WGS) entry which is preliminary data.</text>
</comment>
<evidence type="ECO:0000256" key="1">
    <source>
        <dbReference type="ARBA" id="ARBA00001933"/>
    </source>
</evidence>
<dbReference type="SUPFAM" id="SSF53383">
    <property type="entry name" value="PLP-dependent transferases"/>
    <property type="match status" value="1"/>
</dbReference>
<evidence type="ECO:0000256" key="3">
    <source>
        <dbReference type="ARBA" id="ARBA00022793"/>
    </source>
</evidence>
<keyword evidence="4" id="KW-0663">Pyridoxal phosphate</keyword>
<dbReference type="PANTHER" id="PTHR43277">
    <property type="entry name" value="ARGININE DECARBOXYLASE"/>
    <property type="match status" value="1"/>
</dbReference>
<evidence type="ECO:0000313" key="8">
    <source>
        <dbReference type="EMBL" id="PTH14175.1"/>
    </source>
</evidence>
<dbReference type="InterPro" id="IPR008286">
    <property type="entry name" value="Prn/Lys/Arg_de-COase_C"/>
</dbReference>
<evidence type="ECO:0000313" key="9">
    <source>
        <dbReference type="Proteomes" id="UP000242694"/>
    </source>
</evidence>
<dbReference type="InterPro" id="IPR015421">
    <property type="entry name" value="PyrdxlP-dep_Trfase_major"/>
</dbReference>
<evidence type="ECO:0000256" key="2">
    <source>
        <dbReference type="ARBA" id="ARBA00010671"/>
    </source>
</evidence>
<name>A0ABX5IDE1_9STAP</name>
<accession>A0ABX5IDE1</accession>
<dbReference type="Proteomes" id="UP000242694">
    <property type="component" value="Unassembled WGS sequence"/>
</dbReference>
<keyword evidence="5" id="KW-0456">Lyase</keyword>
<comment type="cofactor">
    <cofactor evidence="1">
        <name>pyridoxal 5'-phosphate</name>
        <dbReference type="ChEBI" id="CHEBI:597326"/>
    </cofactor>
</comment>
<feature type="domain" description="Orn/Lys/Arg decarboxylase C-terminal" evidence="7">
    <location>
        <begin position="367"/>
        <end position="435"/>
    </location>
</feature>
<dbReference type="Gene3D" id="3.90.105.10">
    <property type="entry name" value="Molybdopterin biosynthesis moea protein, domain 2"/>
    <property type="match status" value="1"/>
</dbReference>
<dbReference type="InterPro" id="IPR000310">
    <property type="entry name" value="Orn/Lys/Arg_deCO2ase_major_dom"/>
</dbReference>
<dbReference type="PANTHER" id="PTHR43277:SF3">
    <property type="entry name" value="DECARBOXYLASE, PUTATIVE-RELATED"/>
    <property type="match status" value="1"/>
</dbReference>
<comment type="similarity">
    <text evidence="2">Belongs to the Orn/Lys/Arg decarboxylase class-I family.</text>
</comment>
<dbReference type="InterPro" id="IPR036633">
    <property type="entry name" value="Prn/Lys/Arg_de-COase_C_sf"/>
</dbReference>
<dbReference type="RefSeq" id="WP_107392727.1">
    <property type="nucleotide sequence ID" value="NZ_JAHCOE010000009.1"/>
</dbReference>
<dbReference type="Gene3D" id="3.40.640.10">
    <property type="entry name" value="Type I PLP-dependent aspartate aminotransferase-like (Major domain)"/>
    <property type="match status" value="1"/>
</dbReference>
<evidence type="ECO:0000256" key="4">
    <source>
        <dbReference type="ARBA" id="ARBA00022898"/>
    </source>
</evidence>
<dbReference type="InterPro" id="IPR052357">
    <property type="entry name" value="Orn_Lys_Arg_decarboxylase-I"/>
</dbReference>
<evidence type="ECO:0000259" key="7">
    <source>
        <dbReference type="Pfam" id="PF03711"/>
    </source>
</evidence>